<dbReference type="InterPro" id="IPR024571">
    <property type="entry name" value="ERAP1-like_C_dom"/>
</dbReference>
<dbReference type="SUPFAM" id="SSF55486">
    <property type="entry name" value="Metalloproteases ('zincins'), catalytic domain"/>
    <property type="match status" value="1"/>
</dbReference>
<evidence type="ECO:0000256" key="9">
    <source>
        <dbReference type="PIRSR" id="PIRSR634016-1"/>
    </source>
</evidence>
<dbReference type="FunFam" id="2.60.40.1730:FF:000002">
    <property type="entry name" value="Aminopeptidase"/>
    <property type="match status" value="1"/>
</dbReference>
<dbReference type="GO" id="GO:0070006">
    <property type="term" value="F:metalloaminopeptidase activity"/>
    <property type="evidence" value="ECO:0007669"/>
    <property type="project" value="TreeGrafter"/>
</dbReference>
<feature type="active site" description="Proton acceptor" evidence="9">
    <location>
        <position position="314"/>
    </location>
</feature>
<feature type="domain" description="Peptidase M1 membrane alanine aminopeptidase" evidence="13">
    <location>
        <begin position="241"/>
        <end position="458"/>
    </location>
</feature>
<dbReference type="GO" id="GO:0008270">
    <property type="term" value="F:zinc ion binding"/>
    <property type="evidence" value="ECO:0007669"/>
    <property type="project" value="UniProtKB-UniRule"/>
</dbReference>
<dbReference type="Gene3D" id="2.60.40.1730">
    <property type="entry name" value="tricorn interacting facor f3 domain"/>
    <property type="match status" value="1"/>
</dbReference>
<feature type="domain" description="ERAP1-like C-terminal" evidence="14">
    <location>
        <begin position="504"/>
        <end position="816"/>
    </location>
</feature>
<evidence type="ECO:0000256" key="6">
    <source>
        <dbReference type="ARBA" id="ARBA00022801"/>
    </source>
</evidence>
<feature type="site" description="Transition state stabilizer" evidence="11">
    <location>
        <position position="399"/>
    </location>
</feature>
<dbReference type="GO" id="GO:0005737">
    <property type="term" value="C:cytoplasm"/>
    <property type="evidence" value="ECO:0007669"/>
    <property type="project" value="TreeGrafter"/>
</dbReference>
<dbReference type="InterPro" id="IPR027268">
    <property type="entry name" value="Peptidase_M4/M1_CTD_sf"/>
</dbReference>
<organism evidence="16 17">
    <name type="scientific">Candidatus Liptonbacteria bacterium RIFCSPLOWO2_01_FULL_52_25</name>
    <dbReference type="NCBI Taxonomy" id="1798650"/>
    <lineage>
        <taxon>Bacteria</taxon>
        <taxon>Candidatus Liptoniibacteriota</taxon>
    </lineage>
</organism>
<proteinExistence type="inferred from homology"/>
<dbReference type="GO" id="GO:0043171">
    <property type="term" value="P:peptide catabolic process"/>
    <property type="evidence" value="ECO:0007669"/>
    <property type="project" value="TreeGrafter"/>
</dbReference>
<feature type="binding site" evidence="10">
    <location>
        <position position="313"/>
    </location>
    <ligand>
        <name>Zn(2+)</name>
        <dbReference type="ChEBI" id="CHEBI:29105"/>
        <note>catalytic</note>
    </ligand>
</feature>
<keyword evidence="5 10" id="KW-0479">Metal-binding</keyword>
<dbReference type="Pfam" id="PF17900">
    <property type="entry name" value="Peptidase_M1_N"/>
    <property type="match status" value="1"/>
</dbReference>
<keyword evidence="6 12" id="KW-0378">Hydrolase</keyword>
<dbReference type="InterPro" id="IPR001930">
    <property type="entry name" value="Peptidase_M1"/>
</dbReference>
<dbReference type="PANTHER" id="PTHR11533">
    <property type="entry name" value="PROTEASE M1 ZINC METALLOPROTEASE"/>
    <property type="match status" value="1"/>
</dbReference>
<evidence type="ECO:0000256" key="7">
    <source>
        <dbReference type="ARBA" id="ARBA00022833"/>
    </source>
</evidence>
<sequence length="841" mass="94032">MDIFPYGFSSPERFRLPGTVVPTHYRLTLEPNLKNLTFIGSVEIDIIVREKTDTVMLHAKEIGVTAASVKRGGNEVPIRAVQQDIKKMELSLDLGECLNAGEEAVVSLQFSGVLNDQMDGFYRSKYTVASSNIPRTLATTQFEEIGARRAFPCFDEPTAKAEFDVTLLVPCELDAVSNMPVLETTDLGDGRKRMRFGTSPKMSTYLLAFTVGEIESIEGRTSRGTIVRVLTTPGKKEQGRFALDVGIRALEFYEDYFCIPYPLPKLDMAAIPDFAAGAMENWGLITYRESALLVDPAHSSAATKQRVAIVVAHEIAHQWFGNLVTMDWWNQLWLNEGFATWMEYHAVDALFPEWNIWEQFLDTDHALALEADGLQSTHAIEVPPGSVEAMRQNFDAVSYSKGGSVIRMIHGMIGPEAFRKGLQTYLVRHAYGNTVTEDLWAALEEASGKPVGKIMDTWTKQPGYPVVNADTGEHQRFLVSGAPLTEAEAKQQWRFELSAKNGKSNAGQTALVRVNYAPEQWKELIERVHARAFAPIDRFGLVDDLRMLARAGHAPPDLILSLLRASRGEPSYLVWKALRAALKDILPLVPRGTEAERNFNLLARDILRSVVTRLDWERMPNDTHADTLLRPLVLELYGKFGDERTVTEARRRFGEHCVNKGSLEPNLRVAVYGIVAHSGGKETHATLTDLYRTAERSEEKQRYLTALGEFQEQALLEETISFVLSNAVRAQDVPSGLGAVAENPHGSRIAWEAMAANWKEIRRQFGPGIMLLSRLVENVLKHLGTFKEAEEVEEFFRQNPAPEANQAVARALERIRGQATWVERGREPVTAWLLGSEGRVD</sequence>
<keyword evidence="7 10" id="KW-0862">Zinc</keyword>
<keyword evidence="4 12" id="KW-0645">Protease</keyword>
<evidence type="ECO:0000313" key="16">
    <source>
        <dbReference type="EMBL" id="OGZ00289.1"/>
    </source>
</evidence>
<dbReference type="InterPro" id="IPR014782">
    <property type="entry name" value="Peptidase_M1_dom"/>
</dbReference>
<dbReference type="GO" id="GO:0005615">
    <property type="term" value="C:extracellular space"/>
    <property type="evidence" value="ECO:0007669"/>
    <property type="project" value="TreeGrafter"/>
</dbReference>
<dbReference type="GO" id="GO:0016020">
    <property type="term" value="C:membrane"/>
    <property type="evidence" value="ECO:0007669"/>
    <property type="project" value="TreeGrafter"/>
</dbReference>
<evidence type="ECO:0000256" key="11">
    <source>
        <dbReference type="PIRSR" id="PIRSR634016-4"/>
    </source>
</evidence>
<dbReference type="Pfam" id="PF01433">
    <property type="entry name" value="Peptidase_M1"/>
    <property type="match status" value="1"/>
</dbReference>
<feature type="binding site" evidence="10">
    <location>
        <position position="317"/>
    </location>
    <ligand>
        <name>Zn(2+)</name>
        <dbReference type="ChEBI" id="CHEBI:29105"/>
        <note>catalytic</note>
    </ligand>
</feature>
<evidence type="ECO:0000256" key="3">
    <source>
        <dbReference type="ARBA" id="ARBA00022438"/>
    </source>
</evidence>
<comment type="caution">
    <text evidence="16">The sequence shown here is derived from an EMBL/GenBank/DDBJ whole genome shotgun (WGS) entry which is preliminary data.</text>
</comment>
<dbReference type="GO" id="GO:0016285">
    <property type="term" value="F:alanyl aminopeptidase activity"/>
    <property type="evidence" value="ECO:0007669"/>
    <property type="project" value="UniProtKB-EC"/>
</dbReference>
<protein>
    <recommendedName>
        <fullName evidence="12">Aminopeptidase</fullName>
        <ecNumber evidence="12">3.4.11.-</ecNumber>
    </recommendedName>
</protein>
<dbReference type="Gene3D" id="1.25.50.20">
    <property type="match status" value="1"/>
</dbReference>
<evidence type="ECO:0000313" key="17">
    <source>
        <dbReference type="Proteomes" id="UP000178880"/>
    </source>
</evidence>
<evidence type="ECO:0000259" key="14">
    <source>
        <dbReference type="Pfam" id="PF11838"/>
    </source>
</evidence>
<dbReference type="AlphaFoldDB" id="A0A1G2CFW0"/>
<evidence type="ECO:0000256" key="1">
    <source>
        <dbReference type="ARBA" id="ARBA00000098"/>
    </source>
</evidence>
<evidence type="ECO:0000256" key="2">
    <source>
        <dbReference type="ARBA" id="ARBA00010136"/>
    </source>
</evidence>
<name>A0A1G2CFW0_9BACT</name>
<evidence type="ECO:0000256" key="10">
    <source>
        <dbReference type="PIRSR" id="PIRSR634016-3"/>
    </source>
</evidence>
<dbReference type="EMBL" id="MHLA01000004">
    <property type="protein sequence ID" value="OGZ00289.1"/>
    <property type="molecule type" value="Genomic_DNA"/>
</dbReference>
<dbReference type="GO" id="GO:0006508">
    <property type="term" value="P:proteolysis"/>
    <property type="evidence" value="ECO:0007669"/>
    <property type="project" value="UniProtKB-KW"/>
</dbReference>
<dbReference type="CDD" id="cd09601">
    <property type="entry name" value="M1_APN-Q_like"/>
    <property type="match status" value="1"/>
</dbReference>
<dbReference type="PANTHER" id="PTHR11533:SF174">
    <property type="entry name" value="PUROMYCIN-SENSITIVE AMINOPEPTIDASE-RELATED"/>
    <property type="match status" value="1"/>
</dbReference>
<feature type="domain" description="Aminopeptidase N-like N-terminal" evidence="15">
    <location>
        <begin position="21"/>
        <end position="206"/>
    </location>
</feature>
<dbReference type="EC" id="3.4.11.-" evidence="12"/>
<evidence type="ECO:0000259" key="15">
    <source>
        <dbReference type="Pfam" id="PF17900"/>
    </source>
</evidence>
<dbReference type="Proteomes" id="UP000178880">
    <property type="component" value="Unassembled WGS sequence"/>
</dbReference>
<dbReference type="InterPro" id="IPR045357">
    <property type="entry name" value="Aminopeptidase_N-like_N"/>
</dbReference>
<dbReference type="Pfam" id="PF11838">
    <property type="entry name" value="ERAP1_C"/>
    <property type="match status" value="1"/>
</dbReference>
<dbReference type="FunFam" id="1.25.50.20:FF:000002">
    <property type="entry name" value="Aminopeptidase"/>
    <property type="match status" value="1"/>
</dbReference>
<dbReference type="InterPro" id="IPR034016">
    <property type="entry name" value="M1_APN-typ"/>
</dbReference>
<evidence type="ECO:0000256" key="5">
    <source>
        <dbReference type="ARBA" id="ARBA00022723"/>
    </source>
</evidence>
<accession>A0A1G2CFW0</accession>
<dbReference type="FunFam" id="1.10.390.10:FF:000001">
    <property type="entry name" value="Aminopeptidase"/>
    <property type="match status" value="1"/>
</dbReference>
<evidence type="ECO:0000256" key="4">
    <source>
        <dbReference type="ARBA" id="ARBA00022670"/>
    </source>
</evidence>
<dbReference type="PRINTS" id="PR00756">
    <property type="entry name" value="ALADIPTASE"/>
</dbReference>
<dbReference type="STRING" id="1798650.A2945_04620"/>
<dbReference type="SUPFAM" id="SSF63737">
    <property type="entry name" value="Leukotriene A4 hydrolase N-terminal domain"/>
    <property type="match status" value="1"/>
</dbReference>
<evidence type="ECO:0000256" key="8">
    <source>
        <dbReference type="ARBA" id="ARBA00023049"/>
    </source>
</evidence>
<evidence type="ECO:0000259" key="13">
    <source>
        <dbReference type="Pfam" id="PF01433"/>
    </source>
</evidence>
<dbReference type="InterPro" id="IPR050344">
    <property type="entry name" value="Peptidase_M1_aminopeptidases"/>
</dbReference>
<gene>
    <name evidence="16" type="ORF">A2945_04620</name>
</gene>
<feature type="binding site" evidence="10">
    <location>
        <position position="336"/>
    </location>
    <ligand>
        <name>Zn(2+)</name>
        <dbReference type="ChEBI" id="CHEBI:29105"/>
        <note>catalytic</note>
    </ligand>
</feature>
<comment type="cofactor">
    <cofactor evidence="10 12">
        <name>Zn(2+)</name>
        <dbReference type="ChEBI" id="CHEBI:29105"/>
    </cofactor>
    <text evidence="10 12">Binds 1 zinc ion per subunit.</text>
</comment>
<dbReference type="InterPro" id="IPR042097">
    <property type="entry name" value="Aminopeptidase_N-like_N_sf"/>
</dbReference>
<comment type="similarity">
    <text evidence="2 12">Belongs to the peptidase M1 family.</text>
</comment>
<reference evidence="16 17" key="1">
    <citation type="journal article" date="2016" name="Nat. Commun.">
        <title>Thousands of microbial genomes shed light on interconnected biogeochemical processes in an aquifer system.</title>
        <authorList>
            <person name="Anantharaman K."/>
            <person name="Brown C.T."/>
            <person name="Hug L.A."/>
            <person name="Sharon I."/>
            <person name="Castelle C.J."/>
            <person name="Probst A.J."/>
            <person name="Thomas B.C."/>
            <person name="Singh A."/>
            <person name="Wilkins M.J."/>
            <person name="Karaoz U."/>
            <person name="Brodie E.L."/>
            <person name="Williams K.H."/>
            <person name="Hubbard S.S."/>
            <person name="Banfield J.F."/>
        </authorList>
    </citation>
    <scope>NUCLEOTIDE SEQUENCE [LARGE SCALE GENOMIC DNA]</scope>
</reference>
<keyword evidence="8 12" id="KW-0482">Metalloprotease</keyword>
<evidence type="ECO:0000256" key="12">
    <source>
        <dbReference type="RuleBase" id="RU364040"/>
    </source>
</evidence>
<dbReference type="GO" id="GO:0042277">
    <property type="term" value="F:peptide binding"/>
    <property type="evidence" value="ECO:0007669"/>
    <property type="project" value="TreeGrafter"/>
</dbReference>
<keyword evidence="3 12" id="KW-0031">Aminopeptidase</keyword>
<dbReference type="Gene3D" id="1.10.390.10">
    <property type="entry name" value="Neutral Protease Domain 2"/>
    <property type="match status" value="1"/>
</dbReference>
<comment type="catalytic activity">
    <reaction evidence="1">
        <text>Release of an N-terminal amino acid, Xaa-|-Yaa- from a peptide, amide or arylamide. Xaa is preferably Ala, but may be most amino acids including Pro (slow action). When a terminal hydrophobic residue is followed by a prolyl residue, the two may be released as an intact Xaa-Pro dipeptide.</text>
        <dbReference type="EC" id="3.4.11.2"/>
    </reaction>
</comment>